<organism evidence="1 2">
    <name type="scientific">Cryomyces antarcticus</name>
    <dbReference type="NCBI Taxonomy" id="329879"/>
    <lineage>
        <taxon>Eukaryota</taxon>
        <taxon>Fungi</taxon>
        <taxon>Dikarya</taxon>
        <taxon>Ascomycota</taxon>
        <taxon>Pezizomycotina</taxon>
        <taxon>Dothideomycetes</taxon>
        <taxon>Dothideomycetes incertae sedis</taxon>
        <taxon>Cryomyces</taxon>
    </lineage>
</organism>
<keyword evidence="2" id="KW-1185">Reference proteome</keyword>
<evidence type="ECO:0000313" key="2">
    <source>
        <dbReference type="Proteomes" id="UP001357485"/>
    </source>
</evidence>
<accession>A0ABR0M0W6</accession>
<sequence>PPRLLPTTPLNPPQRPRLRIAQLLRFPRVPHARADAGAPGTALAEPACHAAGPPAAVAERARVGDVREEVFVEERVGERAQAVFEGVGGKDVGEDGAQVGE</sequence>
<dbReference type="EMBL" id="JAVRRA010003897">
    <property type="protein sequence ID" value="KAK5275950.1"/>
    <property type="molecule type" value="Genomic_DNA"/>
</dbReference>
<protein>
    <submittedName>
        <fullName evidence="1">Uncharacterized protein</fullName>
    </submittedName>
</protein>
<gene>
    <name evidence="1" type="ORF">LTR16_011938</name>
</gene>
<name>A0ABR0M0W6_9PEZI</name>
<evidence type="ECO:0000313" key="1">
    <source>
        <dbReference type="EMBL" id="KAK5275950.1"/>
    </source>
</evidence>
<proteinExistence type="predicted"/>
<feature type="non-terminal residue" evidence="1">
    <location>
        <position position="1"/>
    </location>
</feature>
<dbReference type="Proteomes" id="UP001357485">
    <property type="component" value="Unassembled WGS sequence"/>
</dbReference>
<reference evidence="1 2" key="1">
    <citation type="submission" date="2023-08" db="EMBL/GenBank/DDBJ databases">
        <title>Black Yeasts Isolated from many extreme environments.</title>
        <authorList>
            <person name="Coleine C."/>
            <person name="Stajich J.E."/>
            <person name="Selbmann L."/>
        </authorList>
    </citation>
    <scope>NUCLEOTIDE SEQUENCE [LARGE SCALE GENOMIC DNA]</scope>
    <source>
        <strain evidence="1 2">CCFEE 536</strain>
    </source>
</reference>
<comment type="caution">
    <text evidence="1">The sequence shown here is derived from an EMBL/GenBank/DDBJ whole genome shotgun (WGS) entry which is preliminary data.</text>
</comment>